<evidence type="ECO:0000313" key="2">
    <source>
        <dbReference type="Proteomes" id="UP000663879"/>
    </source>
</evidence>
<keyword evidence="2" id="KW-1185">Reference proteome</keyword>
<name>A0A813PXN5_9BILA</name>
<organism evidence="1 2">
    <name type="scientific">Brachionus calyciflorus</name>
    <dbReference type="NCBI Taxonomy" id="104777"/>
    <lineage>
        <taxon>Eukaryota</taxon>
        <taxon>Metazoa</taxon>
        <taxon>Spiralia</taxon>
        <taxon>Gnathifera</taxon>
        <taxon>Rotifera</taxon>
        <taxon>Eurotatoria</taxon>
        <taxon>Monogononta</taxon>
        <taxon>Pseudotrocha</taxon>
        <taxon>Ploima</taxon>
        <taxon>Brachionidae</taxon>
        <taxon>Brachionus</taxon>
    </lineage>
</organism>
<comment type="caution">
    <text evidence="1">The sequence shown here is derived from an EMBL/GenBank/DDBJ whole genome shotgun (WGS) entry which is preliminary data.</text>
</comment>
<gene>
    <name evidence="1" type="ORF">OXX778_LOCUS4350</name>
</gene>
<reference evidence="1" key="1">
    <citation type="submission" date="2021-02" db="EMBL/GenBank/DDBJ databases">
        <authorList>
            <person name="Nowell W R."/>
        </authorList>
    </citation>
    <scope>NUCLEOTIDE SEQUENCE</scope>
    <source>
        <strain evidence="1">Ploen Becks lab</strain>
    </source>
</reference>
<proteinExistence type="predicted"/>
<feature type="non-terminal residue" evidence="1">
    <location>
        <position position="1"/>
    </location>
</feature>
<accession>A0A813PXN5</accession>
<sequence>MCIPCLDLDCDGDPDCLLCFPIMCLLGYCCCRDCDRNRSPPQPTYVVPGQGYG</sequence>
<dbReference type="Proteomes" id="UP000663879">
    <property type="component" value="Unassembled WGS sequence"/>
</dbReference>
<protein>
    <submittedName>
        <fullName evidence="1">Uncharacterized protein</fullName>
    </submittedName>
</protein>
<evidence type="ECO:0000313" key="1">
    <source>
        <dbReference type="EMBL" id="CAF0759441.1"/>
    </source>
</evidence>
<dbReference type="EMBL" id="CAJNOC010000422">
    <property type="protein sequence ID" value="CAF0759441.1"/>
    <property type="molecule type" value="Genomic_DNA"/>
</dbReference>
<dbReference type="AlphaFoldDB" id="A0A813PXN5"/>